<keyword evidence="1 2" id="KW-0694">RNA-binding</keyword>
<feature type="compositionally biased region" description="Polar residues" evidence="3">
    <location>
        <begin position="145"/>
        <end position="154"/>
    </location>
</feature>
<feature type="domain" description="RRM" evidence="4">
    <location>
        <begin position="329"/>
        <end position="412"/>
    </location>
</feature>
<dbReference type="GO" id="GO:0003723">
    <property type="term" value="F:RNA binding"/>
    <property type="evidence" value="ECO:0007669"/>
    <property type="project" value="UniProtKB-UniRule"/>
</dbReference>
<dbReference type="PROSITE" id="PS50102">
    <property type="entry name" value="RRM"/>
    <property type="match status" value="2"/>
</dbReference>
<dbReference type="SUPFAM" id="SSF54928">
    <property type="entry name" value="RNA-binding domain, RBD"/>
    <property type="match status" value="2"/>
</dbReference>
<organism evidence="5 6">
    <name type="scientific">Chlorella sorokiniana</name>
    <name type="common">Freshwater green alga</name>
    <dbReference type="NCBI Taxonomy" id="3076"/>
    <lineage>
        <taxon>Eukaryota</taxon>
        <taxon>Viridiplantae</taxon>
        <taxon>Chlorophyta</taxon>
        <taxon>core chlorophytes</taxon>
        <taxon>Trebouxiophyceae</taxon>
        <taxon>Chlorellales</taxon>
        <taxon>Chlorellaceae</taxon>
        <taxon>Chlorella clade</taxon>
        <taxon>Chlorella</taxon>
    </lineage>
</organism>
<feature type="region of interest" description="Disordered" evidence="3">
    <location>
        <begin position="97"/>
        <end position="202"/>
    </location>
</feature>
<dbReference type="Gene3D" id="3.30.70.330">
    <property type="match status" value="2"/>
</dbReference>
<evidence type="ECO:0000259" key="4">
    <source>
        <dbReference type="PROSITE" id="PS50102"/>
    </source>
</evidence>
<feature type="region of interest" description="Disordered" evidence="3">
    <location>
        <begin position="288"/>
        <end position="307"/>
    </location>
</feature>
<feature type="compositionally biased region" description="Low complexity" evidence="3">
    <location>
        <begin position="97"/>
        <end position="107"/>
    </location>
</feature>
<dbReference type="EMBL" id="LHPG02000007">
    <property type="protein sequence ID" value="PRW57508.1"/>
    <property type="molecule type" value="Genomic_DNA"/>
</dbReference>
<proteinExistence type="predicted"/>
<dbReference type="InterPro" id="IPR035979">
    <property type="entry name" value="RBD_domain_sf"/>
</dbReference>
<evidence type="ECO:0000313" key="6">
    <source>
        <dbReference type="Proteomes" id="UP000239899"/>
    </source>
</evidence>
<dbReference type="CDD" id="cd00590">
    <property type="entry name" value="RRM_SF"/>
    <property type="match status" value="2"/>
</dbReference>
<evidence type="ECO:0000256" key="1">
    <source>
        <dbReference type="ARBA" id="ARBA00022884"/>
    </source>
</evidence>
<dbReference type="InterPro" id="IPR000504">
    <property type="entry name" value="RRM_dom"/>
</dbReference>
<sequence>MLPAVEISGLPATATYDELRAISGCASVVFSLPQPGAPPRCLAMFSSSEGAAAARELLNGSEWGPSTLTVELVDNAVAWVAAEVPGYMPSRSSSTAAAAAPAAAPQPAARPPPPQPLPPAPMPQPQPLAAAEPPPHQPEDWLPNWDQSAGQTADWTEGYGDFWESEGEGQGGGEAGWQPVGAASSRPAGSHGAGSSSAQYGPPPVLSDVRLFIRNLDPEASQAALTRTFAKYGKLVQALKQPNRRFAHVQYARPDAAAAALAALHQKVVPELNKQGVLLVDYATPADDRGLGGRPSGSTSGGTVPKGGAYGIGSAPATGNPNISSTPTTCLWVGNLMSCATSDAIRAEFSKFGPLLQWQVAPPKLASSSNNLRYAIVSFRKLQDAQAAYEALNKQVVPSLGNQRIKLKYRTT</sequence>
<name>A0A2P6TTV3_CHLSO</name>
<gene>
    <name evidence="5" type="ORF">C2E21_4220</name>
</gene>
<dbReference type="Proteomes" id="UP000239899">
    <property type="component" value="Unassembled WGS sequence"/>
</dbReference>
<evidence type="ECO:0000256" key="3">
    <source>
        <dbReference type="SAM" id="MobiDB-lite"/>
    </source>
</evidence>
<evidence type="ECO:0000313" key="5">
    <source>
        <dbReference type="EMBL" id="PRW57508.1"/>
    </source>
</evidence>
<keyword evidence="6" id="KW-1185">Reference proteome</keyword>
<feature type="compositionally biased region" description="Pro residues" evidence="3">
    <location>
        <begin position="108"/>
        <end position="136"/>
    </location>
</feature>
<dbReference type="SMART" id="SM00360">
    <property type="entry name" value="RRM"/>
    <property type="match status" value="3"/>
</dbReference>
<protein>
    <submittedName>
        <fullName evidence="5">RNA-binding domain-containing</fullName>
    </submittedName>
</protein>
<dbReference type="InterPro" id="IPR012677">
    <property type="entry name" value="Nucleotide-bd_a/b_plait_sf"/>
</dbReference>
<feature type="domain" description="RRM" evidence="4">
    <location>
        <begin position="209"/>
        <end position="285"/>
    </location>
</feature>
<comment type="caution">
    <text evidence="5">The sequence shown here is derived from an EMBL/GenBank/DDBJ whole genome shotgun (WGS) entry which is preliminary data.</text>
</comment>
<dbReference type="AlphaFoldDB" id="A0A2P6TTV3"/>
<dbReference type="OrthoDB" id="339151at2759"/>
<dbReference type="Pfam" id="PF00076">
    <property type="entry name" value="RRM_1"/>
    <property type="match status" value="2"/>
</dbReference>
<accession>A0A2P6TTV3</accession>
<feature type="compositionally biased region" description="Low complexity" evidence="3">
    <location>
        <begin position="181"/>
        <end position="200"/>
    </location>
</feature>
<reference evidence="5 6" key="1">
    <citation type="journal article" date="2018" name="Plant J.">
        <title>Genome sequences of Chlorella sorokiniana UTEX 1602 and Micractinium conductrix SAG 241.80: implications to maltose excretion by a green alga.</title>
        <authorList>
            <person name="Arriola M.B."/>
            <person name="Velmurugan N."/>
            <person name="Zhang Y."/>
            <person name="Plunkett M.H."/>
            <person name="Hondzo H."/>
            <person name="Barney B.M."/>
        </authorList>
    </citation>
    <scope>NUCLEOTIDE SEQUENCE [LARGE SCALE GENOMIC DNA]</scope>
    <source>
        <strain evidence="6">UTEX 1602</strain>
    </source>
</reference>
<dbReference type="PANTHER" id="PTHR23189">
    <property type="entry name" value="RNA RECOGNITION MOTIF-CONTAINING"/>
    <property type="match status" value="1"/>
</dbReference>
<evidence type="ECO:0000256" key="2">
    <source>
        <dbReference type="PROSITE-ProRule" id="PRU00176"/>
    </source>
</evidence>